<dbReference type="InterPro" id="IPR014710">
    <property type="entry name" value="RmlC-like_jellyroll"/>
</dbReference>
<dbReference type="InterPro" id="IPR011051">
    <property type="entry name" value="RmlC_Cupin_sf"/>
</dbReference>
<dbReference type="eggNOG" id="ENOG502S6JD">
    <property type="taxonomic scope" value="Eukaryota"/>
</dbReference>
<proteinExistence type="predicted"/>
<dbReference type="OMA" id="SPHPLMH"/>
<name>R7SFP2_FOMME</name>
<organism evidence="3 4">
    <name type="scientific">Fomitiporia mediterranea (strain MF3/22)</name>
    <name type="common">Grapevine white-rot fungus</name>
    <dbReference type="NCBI Taxonomy" id="694068"/>
    <lineage>
        <taxon>Eukaryota</taxon>
        <taxon>Fungi</taxon>
        <taxon>Dikarya</taxon>
        <taxon>Basidiomycota</taxon>
        <taxon>Agaricomycotina</taxon>
        <taxon>Agaricomycetes</taxon>
        <taxon>Hymenochaetales</taxon>
        <taxon>Hymenochaetaceae</taxon>
        <taxon>Fomitiporia</taxon>
    </lineage>
</organism>
<dbReference type="KEGG" id="fme:FOMMEDRAFT_171631"/>
<dbReference type="InterPro" id="IPR047142">
    <property type="entry name" value="OryJ/VirC-like"/>
</dbReference>
<accession>R7SFP2</accession>
<dbReference type="InterPro" id="IPR013096">
    <property type="entry name" value="Cupin_2"/>
</dbReference>
<dbReference type="GeneID" id="18677360"/>
<dbReference type="SUPFAM" id="SSF51182">
    <property type="entry name" value="RmlC-like cupins"/>
    <property type="match status" value="1"/>
</dbReference>
<dbReference type="PANTHER" id="PTHR36156:SF2">
    <property type="entry name" value="CUPIN TYPE-2 DOMAIN-CONTAINING PROTEIN"/>
    <property type="match status" value="1"/>
</dbReference>
<dbReference type="CDD" id="cd02231">
    <property type="entry name" value="cupin_BLL6423-like"/>
    <property type="match status" value="1"/>
</dbReference>
<dbReference type="Proteomes" id="UP000053630">
    <property type="component" value="Unassembled WGS sequence"/>
</dbReference>
<evidence type="ECO:0000313" key="4">
    <source>
        <dbReference type="Proteomes" id="UP000053630"/>
    </source>
</evidence>
<dbReference type="Gene3D" id="2.60.120.10">
    <property type="entry name" value="Jelly Rolls"/>
    <property type="match status" value="1"/>
</dbReference>
<dbReference type="AlphaFoldDB" id="R7SFP2"/>
<sequence length="173" mass="18974">MSSQATSEHSGHPPVRRVVTGHTPEGKSIVVEDAQIESHPFPGSSALFTNLYWTETSPPSNDVAFRDLAKEHAKELFPSEGSTFLVVEVPPGKGSKLHRTVSLDYGVLTHGQITLILEDDKRVILNPGDVVVQRGTLHAFVNEGTEWSRMYFVAMPAQKVRIGDKELDGESRG</sequence>
<evidence type="ECO:0000256" key="1">
    <source>
        <dbReference type="SAM" id="MobiDB-lite"/>
    </source>
</evidence>
<dbReference type="EMBL" id="JH718097">
    <property type="protein sequence ID" value="EJC97546.1"/>
    <property type="molecule type" value="Genomic_DNA"/>
</dbReference>
<evidence type="ECO:0000259" key="2">
    <source>
        <dbReference type="Pfam" id="PF07883"/>
    </source>
</evidence>
<dbReference type="OrthoDB" id="5840532at2759"/>
<feature type="domain" description="Cupin type-2" evidence="2">
    <location>
        <begin position="86"/>
        <end position="153"/>
    </location>
</feature>
<gene>
    <name evidence="3" type="ORF">FOMMEDRAFT_171631</name>
</gene>
<keyword evidence="4" id="KW-1185">Reference proteome</keyword>
<evidence type="ECO:0000313" key="3">
    <source>
        <dbReference type="EMBL" id="EJC97546.1"/>
    </source>
</evidence>
<feature type="region of interest" description="Disordered" evidence="1">
    <location>
        <begin position="1"/>
        <end position="24"/>
    </location>
</feature>
<dbReference type="RefSeq" id="XP_007272190.1">
    <property type="nucleotide sequence ID" value="XM_007272128.1"/>
</dbReference>
<dbReference type="Gene3D" id="2.20.70.150">
    <property type="match status" value="1"/>
</dbReference>
<dbReference type="PANTHER" id="PTHR36156">
    <property type="entry name" value="SLR2101 PROTEIN"/>
    <property type="match status" value="1"/>
</dbReference>
<reference evidence="4" key="1">
    <citation type="journal article" date="2012" name="Science">
        <title>The Paleozoic origin of enzymatic lignin decomposition reconstructed from 31 fungal genomes.</title>
        <authorList>
            <person name="Floudas D."/>
            <person name="Binder M."/>
            <person name="Riley R."/>
            <person name="Barry K."/>
            <person name="Blanchette R.A."/>
            <person name="Henrissat B."/>
            <person name="Martinez A.T."/>
            <person name="Otillar R."/>
            <person name="Spatafora J.W."/>
            <person name="Yadav J.S."/>
            <person name="Aerts A."/>
            <person name="Benoit I."/>
            <person name="Boyd A."/>
            <person name="Carlson A."/>
            <person name="Copeland A."/>
            <person name="Coutinho P.M."/>
            <person name="de Vries R.P."/>
            <person name="Ferreira P."/>
            <person name="Findley K."/>
            <person name="Foster B."/>
            <person name="Gaskell J."/>
            <person name="Glotzer D."/>
            <person name="Gorecki P."/>
            <person name="Heitman J."/>
            <person name="Hesse C."/>
            <person name="Hori C."/>
            <person name="Igarashi K."/>
            <person name="Jurgens J.A."/>
            <person name="Kallen N."/>
            <person name="Kersten P."/>
            <person name="Kohler A."/>
            <person name="Kuees U."/>
            <person name="Kumar T.K.A."/>
            <person name="Kuo A."/>
            <person name="LaButti K."/>
            <person name="Larrondo L.F."/>
            <person name="Lindquist E."/>
            <person name="Ling A."/>
            <person name="Lombard V."/>
            <person name="Lucas S."/>
            <person name="Lundell T."/>
            <person name="Martin R."/>
            <person name="McLaughlin D.J."/>
            <person name="Morgenstern I."/>
            <person name="Morin E."/>
            <person name="Murat C."/>
            <person name="Nagy L.G."/>
            <person name="Nolan M."/>
            <person name="Ohm R.A."/>
            <person name="Patyshakuliyeva A."/>
            <person name="Rokas A."/>
            <person name="Ruiz-Duenas F.J."/>
            <person name="Sabat G."/>
            <person name="Salamov A."/>
            <person name="Samejima M."/>
            <person name="Schmutz J."/>
            <person name="Slot J.C."/>
            <person name="St John F."/>
            <person name="Stenlid J."/>
            <person name="Sun H."/>
            <person name="Sun S."/>
            <person name="Syed K."/>
            <person name="Tsang A."/>
            <person name="Wiebenga A."/>
            <person name="Young D."/>
            <person name="Pisabarro A."/>
            <person name="Eastwood D.C."/>
            <person name="Martin F."/>
            <person name="Cullen D."/>
            <person name="Grigoriev I.V."/>
            <person name="Hibbett D.S."/>
        </authorList>
    </citation>
    <scope>NUCLEOTIDE SEQUENCE [LARGE SCALE GENOMIC DNA]</scope>
    <source>
        <strain evidence="4">MF3/22</strain>
    </source>
</reference>
<dbReference type="Pfam" id="PF07883">
    <property type="entry name" value="Cupin_2"/>
    <property type="match status" value="1"/>
</dbReference>
<protein>
    <recommendedName>
        <fullName evidence="2">Cupin type-2 domain-containing protein</fullName>
    </recommendedName>
</protein>